<evidence type="ECO:0000313" key="10">
    <source>
        <dbReference type="Proteomes" id="UP000286931"/>
    </source>
</evidence>
<dbReference type="RefSeq" id="WP_126640868.1">
    <property type="nucleotide sequence ID" value="NZ_BIFH01000030.1"/>
</dbReference>
<evidence type="ECO:0000256" key="5">
    <source>
        <dbReference type="ARBA" id="ARBA00022801"/>
    </source>
</evidence>
<keyword evidence="6" id="KW-0464">Manganese</keyword>
<dbReference type="InterPro" id="IPR036075">
    <property type="entry name" value="ARMT-1-like_metal-bd_sf"/>
</dbReference>
<dbReference type="EMBL" id="BIFH01000030">
    <property type="protein sequence ID" value="GCD99024.1"/>
    <property type="molecule type" value="Genomic_DNA"/>
</dbReference>
<dbReference type="PANTHER" id="PTHR12260">
    <property type="entry name" value="DAMAGE-CONTROL PHOSPHATASE ARMT1"/>
    <property type="match status" value="1"/>
</dbReference>
<proteinExistence type="inferred from homology"/>
<comment type="cofactor">
    <cofactor evidence="2">
        <name>Mn(2+)</name>
        <dbReference type="ChEBI" id="CHEBI:29035"/>
    </cofactor>
</comment>
<dbReference type="OrthoDB" id="146189at2"/>
<keyword evidence="10" id="KW-1185">Reference proteome</keyword>
<comment type="catalytic activity">
    <reaction evidence="1">
        <text>beta-D-fructose 1-phosphate + H2O = D-fructose + phosphate</text>
        <dbReference type="Rhea" id="RHEA:35603"/>
        <dbReference type="ChEBI" id="CHEBI:15377"/>
        <dbReference type="ChEBI" id="CHEBI:37721"/>
        <dbReference type="ChEBI" id="CHEBI:43474"/>
        <dbReference type="ChEBI" id="CHEBI:138881"/>
    </reaction>
</comment>
<evidence type="ECO:0000256" key="4">
    <source>
        <dbReference type="ARBA" id="ARBA00022723"/>
    </source>
</evidence>
<protein>
    <recommendedName>
        <fullName evidence="8">Damage-control phosphatase ARMT1-like metal-binding domain-containing protein</fullName>
    </recommendedName>
</protein>
<accession>A0A401YWP4</accession>
<dbReference type="GO" id="GO:0006974">
    <property type="term" value="P:DNA damage response"/>
    <property type="evidence" value="ECO:0007669"/>
    <property type="project" value="TreeGrafter"/>
</dbReference>
<evidence type="ECO:0000256" key="2">
    <source>
        <dbReference type="ARBA" id="ARBA00001936"/>
    </source>
</evidence>
<feature type="domain" description="Damage-control phosphatase ARMT1-like metal-binding" evidence="8">
    <location>
        <begin position="23"/>
        <end position="353"/>
    </location>
</feature>
<name>A0A401YWP4_9ACTN</name>
<evidence type="ECO:0000313" key="9">
    <source>
        <dbReference type="EMBL" id="GCD99024.1"/>
    </source>
</evidence>
<evidence type="ECO:0000256" key="3">
    <source>
        <dbReference type="ARBA" id="ARBA00009519"/>
    </source>
</evidence>
<evidence type="ECO:0000256" key="7">
    <source>
        <dbReference type="ARBA" id="ARBA00048809"/>
    </source>
</evidence>
<reference evidence="9 10" key="1">
    <citation type="submission" date="2018-12" db="EMBL/GenBank/DDBJ databases">
        <title>Draft genome sequence of Embleya hyalina NBRC 13850T.</title>
        <authorList>
            <person name="Komaki H."/>
            <person name="Hosoyama A."/>
            <person name="Kimura A."/>
            <person name="Ichikawa N."/>
            <person name="Tamura T."/>
        </authorList>
    </citation>
    <scope>NUCLEOTIDE SEQUENCE [LARGE SCALE GENOMIC DNA]</scope>
    <source>
        <strain evidence="9 10">NBRC 13850</strain>
    </source>
</reference>
<keyword evidence="5" id="KW-0378">Hydrolase</keyword>
<dbReference type="Proteomes" id="UP000286931">
    <property type="component" value="Unassembled WGS sequence"/>
</dbReference>
<evidence type="ECO:0000256" key="1">
    <source>
        <dbReference type="ARBA" id="ARBA00001326"/>
    </source>
</evidence>
<keyword evidence="4" id="KW-0479">Metal-binding</keyword>
<dbReference type="PANTHER" id="PTHR12260:SF6">
    <property type="entry name" value="DAMAGE-CONTROL PHOSPHATASE ARMT1"/>
    <property type="match status" value="1"/>
</dbReference>
<evidence type="ECO:0000259" key="8">
    <source>
        <dbReference type="Pfam" id="PF01937"/>
    </source>
</evidence>
<dbReference type="GO" id="GO:0046872">
    <property type="term" value="F:metal ion binding"/>
    <property type="evidence" value="ECO:0007669"/>
    <property type="project" value="UniProtKB-KW"/>
</dbReference>
<evidence type="ECO:0000256" key="6">
    <source>
        <dbReference type="ARBA" id="ARBA00023211"/>
    </source>
</evidence>
<dbReference type="Gene3D" id="3.40.50.10880">
    <property type="entry name" value="Uncharacterised protein PF01937, DUF89, domain 3"/>
    <property type="match status" value="1"/>
</dbReference>
<comment type="caution">
    <text evidence="9">The sequence shown here is derived from an EMBL/GenBank/DDBJ whole genome shotgun (WGS) entry which is preliminary data.</text>
</comment>
<dbReference type="Pfam" id="PF01937">
    <property type="entry name" value="ARMT1-like_dom"/>
    <property type="match status" value="1"/>
</dbReference>
<comment type="catalytic activity">
    <reaction evidence="7">
        <text>beta-D-fructose 6-phosphate = dihydroxyacetone + D-glyceraldehyde 3-phosphate</text>
        <dbReference type="Rhea" id="RHEA:28002"/>
        <dbReference type="ChEBI" id="CHEBI:16016"/>
        <dbReference type="ChEBI" id="CHEBI:57634"/>
        <dbReference type="ChEBI" id="CHEBI:59776"/>
    </reaction>
</comment>
<dbReference type="AlphaFoldDB" id="A0A401YWP4"/>
<dbReference type="SUPFAM" id="SSF111321">
    <property type="entry name" value="AF1104-like"/>
    <property type="match status" value="1"/>
</dbReference>
<gene>
    <name evidence="9" type="ORF">EHYA_06736</name>
</gene>
<dbReference type="GO" id="GO:0016791">
    <property type="term" value="F:phosphatase activity"/>
    <property type="evidence" value="ECO:0007669"/>
    <property type="project" value="TreeGrafter"/>
</dbReference>
<sequence length="380" mass="40522">MSPDEAPVVTGAEPGSFARSVLAERHPALLGRVSAAFPWPPERRRALDGLLGEVSGGVIAPLPADAHDAGGWGAHVGRSWFEVPFLWAESYFYRRLLAATGYFEPGPWRGVDPFGPFKRDELRGAAVDEELAALDDLGASSGDALLRSALWGNRADLGFRMSASEGDPSASHPVADDSARLWSLLPVGGAAEVHLIADNAGRELIPDLVLLDHLLHTGRAARAVLHLKPYPYFVSDAVTADFLAALDRLRAAPGHAAAGIGARLWSALSAGRLGVGAHPFFCAPYPYEAMPDDLRRDLSKATVTILKGDLNYRRLVGDHHWPATTPFADRVARFPGPVAALRTLKSDVVVGLDTPTLTTLEAGGTPWRTTGTHALIQVSP</sequence>
<dbReference type="InterPro" id="IPR002791">
    <property type="entry name" value="ARMT1-like_metal-bd"/>
</dbReference>
<organism evidence="9 10">
    <name type="scientific">Embleya hyalina</name>
    <dbReference type="NCBI Taxonomy" id="516124"/>
    <lineage>
        <taxon>Bacteria</taxon>
        <taxon>Bacillati</taxon>
        <taxon>Actinomycetota</taxon>
        <taxon>Actinomycetes</taxon>
        <taxon>Kitasatosporales</taxon>
        <taxon>Streptomycetaceae</taxon>
        <taxon>Embleya</taxon>
    </lineage>
</organism>
<dbReference type="InterPro" id="IPR039763">
    <property type="entry name" value="ARMT1"/>
</dbReference>
<comment type="similarity">
    <text evidence="3">Belongs to the damage-control phosphatase family. Sugar phosphate phosphatase III subfamily.</text>
</comment>